<reference evidence="2" key="1">
    <citation type="submission" date="2022-10" db="EMBL/GenBank/DDBJ databases">
        <title>Hoeflea sp. G2-23, isolated from marine algae.</title>
        <authorList>
            <person name="Kristyanto S."/>
            <person name="Kim J.M."/>
            <person name="Jeon C.O."/>
        </authorList>
    </citation>
    <scope>NUCLEOTIDE SEQUENCE</scope>
    <source>
        <strain evidence="2">G2-23</strain>
    </source>
</reference>
<feature type="domain" description="IrrE N-terminal-like" evidence="1">
    <location>
        <begin position="61"/>
        <end position="157"/>
    </location>
</feature>
<evidence type="ECO:0000313" key="2">
    <source>
        <dbReference type="EMBL" id="MCY0149525.1"/>
    </source>
</evidence>
<name>A0ABT3ZCK2_9HYPH</name>
<proteinExistence type="predicted"/>
<dbReference type="InterPro" id="IPR010359">
    <property type="entry name" value="IrrE_HExxH"/>
</dbReference>
<dbReference type="PANTHER" id="PTHR43236:SF2">
    <property type="entry name" value="BLL0069 PROTEIN"/>
    <property type="match status" value="1"/>
</dbReference>
<dbReference type="RefSeq" id="WP_267654988.1">
    <property type="nucleotide sequence ID" value="NZ_JAOVZR010000001.1"/>
</dbReference>
<dbReference type="Gene3D" id="1.10.10.2910">
    <property type="match status" value="1"/>
</dbReference>
<keyword evidence="3" id="KW-1185">Reference proteome</keyword>
<accession>A0ABT3ZCK2</accession>
<organism evidence="2 3">
    <name type="scientific">Hoeflea algicola</name>
    <dbReference type="NCBI Taxonomy" id="2983763"/>
    <lineage>
        <taxon>Bacteria</taxon>
        <taxon>Pseudomonadati</taxon>
        <taxon>Pseudomonadota</taxon>
        <taxon>Alphaproteobacteria</taxon>
        <taxon>Hyphomicrobiales</taxon>
        <taxon>Rhizobiaceae</taxon>
        <taxon>Hoeflea</taxon>
    </lineage>
</organism>
<comment type="caution">
    <text evidence="2">The sequence shown here is derived from an EMBL/GenBank/DDBJ whole genome shotgun (WGS) entry which is preliminary data.</text>
</comment>
<dbReference type="Pfam" id="PF06114">
    <property type="entry name" value="Peptidase_M78"/>
    <property type="match status" value="1"/>
</dbReference>
<protein>
    <submittedName>
        <fullName evidence="2">ImmA/IrrE family metallo-endopeptidase</fullName>
    </submittedName>
</protein>
<evidence type="ECO:0000313" key="3">
    <source>
        <dbReference type="Proteomes" id="UP001073227"/>
    </source>
</evidence>
<dbReference type="PANTHER" id="PTHR43236">
    <property type="entry name" value="ANTITOXIN HIGA1"/>
    <property type="match status" value="1"/>
</dbReference>
<dbReference type="InterPro" id="IPR052345">
    <property type="entry name" value="Rad_response_metalloprotease"/>
</dbReference>
<dbReference type="EMBL" id="JAOVZR010000001">
    <property type="protein sequence ID" value="MCY0149525.1"/>
    <property type="molecule type" value="Genomic_DNA"/>
</dbReference>
<dbReference type="Proteomes" id="UP001073227">
    <property type="component" value="Unassembled WGS sequence"/>
</dbReference>
<sequence>MDALDTTERVVQYCVRHGLIDGVELDIERLIERNQYLTLKKKPLPDGIDAYIKETKPNHFEIGVNAKHSRTRQRFSMAHEFAHYQLHRENLNGLAEGERILHRSDERNHLEYQANDFAASMLMPEELFRSEVIRMNGDVTELAKRFGVSPLALRYRAKSLGMKGHGV</sequence>
<evidence type="ECO:0000259" key="1">
    <source>
        <dbReference type="Pfam" id="PF06114"/>
    </source>
</evidence>
<gene>
    <name evidence="2" type="ORF">OEG84_17880</name>
</gene>